<evidence type="ECO:0000313" key="2">
    <source>
        <dbReference type="Proteomes" id="UP000009169"/>
    </source>
</evidence>
<accession>F2Q4Y7</accession>
<dbReference type="HOGENOM" id="CLU_1636625_0_0_1"/>
<proteinExistence type="predicted"/>
<dbReference type="OrthoDB" id="10623428at2759"/>
<sequence length="162" mass="18062">MVSWLAALHPHGWLRGILDNYMWKRKADLAGKTNPGSRQLSGWVKTREAILLTTRAAMLWTSISCQAWRTRSYPHRRLWGEDVVQNEKVGKRQSSAPASREESTPAGAELMVSKEASATFGARPVISTRDVTSHVLATYFLTILFKLETPTMMNAGSGSWEG</sequence>
<dbReference type="EMBL" id="DS995797">
    <property type="protein sequence ID" value="EGE09205.1"/>
    <property type="molecule type" value="Genomic_DNA"/>
</dbReference>
<name>F2Q4Y7_TRIEC</name>
<reference evidence="2" key="1">
    <citation type="journal article" date="2012" name="MBio">
        <title>Comparative genome analysis of Trichophyton rubrum and related dermatophytes reveals candidate genes involved in infection.</title>
        <authorList>
            <person name="Martinez D.A."/>
            <person name="Oliver B.G."/>
            <person name="Graeser Y."/>
            <person name="Goldberg J.M."/>
            <person name="Li W."/>
            <person name="Martinez-Rossi N.M."/>
            <person name="Monod M."/>
            <person name="Shelest E."/>
            <person name="Barton R.C."/>
            <person name="Birch E."/>
            <person name="Brakhage A.A."/>
            <person name="Chen Z."/>
            <person name="Gurr S.J."/>
            <person name="Heiman D."/>
            <person name="Heitman J."/>
            <person name="Kosti I."/>
            <person name="Rossi A."/>
            <person name="Saif S."/>
            <person name="Samalova M."/>
            <person name="Saunders C.W."/>
            <person name="Shea T."/>
            <person name="Summerbell R.C."/>
            <person name="Xu J."/>
            <person name="Young S."/>
            <person name="Zeng Q."/>
            <person name="Birren B.W."/>
            <person name="Cuomo C.A."/>
            <person name="White T.C."/>
        </authorList>
    </citation>
    <scope>NUCLEOTIDE SEQUENCE [LARGE SCALE GENOMIC DNA]</scope>
    <source>
        <strain evidence="2">ATCC MYA-4606 / CBS 127.97</strain>
    </source>
</reference>
<keyword evidence="2" id="KW-1185">Reference proteome</keyword>
<dbReference type="AlphaFoldDB" id="F2Q4Y7"/>
<gene>
    <name evidence="1" type="ORF">TEQG_08020</name>
</gene>
<evidence type="ECO:0000313" key="1">
    <source>
        <dbReference type="EMBL" id="EGE09205.1"/>
    </source>
</evidence>
<protein>
    <submittedName>
        <fullName evidence="1">Uncharacterized protein</fullName>
    </submittedName>
</protein>
<organism evidence="1 2">
    <name type="scientific">Trichophyton equinum (strain ATCC MYA-4606 / CBS 127.97)</name>
    <name type="common">Horse ringworm fungus</name>
    <dbReference type="NCBI Taxonomy" id="559882"/>
    <lineage>
        <taxon>Eukaryota</taxon>
        <taxon>Fungi</taxon>
        <taxon>Dikarya</taxon>
        <taxon>Ascomycota</taxon>
        <taxon>Pezizomycotina</taxon>
        <taxon>Eurotiomycetes</taxon>
        <taxon>Eurotiomycetidae</taxon>
        <taxon>Onygenales</taxon>
        <taxon>Arthrodermataceae</taxon>
        <taxon>Trichophyton</taxon>
    </lineage>
</organism>
<dbReference type="VEuPathDB" id="FungiDB:TEQG_08020"/>
<dbReference type="Proteomes" id="UP000009169">
    <property type="component" value="Unassembled WGS sequence"/>
</dbReference>